<evidence type="ECO:0000256" key="4">
    <source>
        <dbReference type="ARBA" id="ARBA00023136"/>
    </source>
</evidence>
<dbReference type="Pfam" id="PF01094">
    <property type="entry name" value="ANF_receptor"/>
    <property type="match status" value="1"/>
</dbReference>
<protein>
    <recommendedName>
        <fullName evidence="7">Receptor ligand binding region domain-containing protein</fullName>
    </recommendedName>
</protein>
<comment type="caution">
    <text evidence="8">The sequence shown here is derived from an EMBL/GenBank/DDBJ whole genome shotgun (WGS) entry which is preliminary data.</text>
</comment>
<comment type="subcellular location">
    <subcellularLocation>
        <location evidence="1">Membrane</location>
        <topology evidence="1">Multi-pass membrane protein</topology>
    </subcellularLocation>
</comment>
<dbReference type="SUPFAM" id="SSF53822">
    <property type="entry name" value="Periplasmic binding protein-like I"/>
    <property type="match status" value="1"/>
</dbReference>
<evidence type="ECO:0000256" key="1">
    <source>
        <dbReference type="ARBA" id="ARBA00004141"/>
    </source>
</evidence>
<evidence type="ECO:0000256" key="2">
    <source>
        <dbReference type="ARBA" id="ARBA00022692"/>
    </source>
</evidence>
<dbReference type="PANTHER" id="PTHR24061:SF528">
    <property type="entry name" value="C-FAMILY ODORANT RECEPTOR OLFCD2-RELATED"/>
    <property type="match status" value="1"/>
</dbReference>
<dbReference type="PANTHER" id="PTHR24061">
    <property type="entry name" value="CALCIUM-SENSING RECEPTOR-RELATED"/>
    <property type="match status" value="1"/>
</dbReference>
<name>A0A401SPE6_CHIPU</name>
<gene>
    <name evidence="8" type="ORF">chiPu_0010723</name>
</gene>
<dbReference type="Proteomes" id="UP000287033">
    <property type="component" value="Unassembled WGS sequence"/>
</dbReference>
<dbReference type="PRINTS" id="PR00592">
    <property type="entry name" value="CASENSINGR"/>
</dbReference>
<dbReference type="InterPro" id="IPR028082">
    <property type="entry name" value="Peripla_BP_I"/>
</dbReference>
<dbReference type="InterPro" id="IPR001828">
    <property type="entry name" value="ANF_lig-bd_rcpt"/>
</dbReference>
<dbReference type="OrthoDB" id="5984008at2759"/>
<evidence type="ECO:0000313" key="9">
    <source>
        <dbReference type="Proteomes" id="UP000287033"/>
    </source>
</evidence>
<keyword evidence="5" id="KW-0675">Receptor</keyword>
<dbReference type="InterPro" id="IPR000337">
    <property type="entry name" value="GPCR_3"/>
</dbReference>
<accession>A0A401SPE6</accession>
<dbReference type="InterPro" id="IPR000068">
    <property type="entry name" value="GPCR_3_Ca_sens_rcpt-rel"/>
</dbReference>
<organism evidence="8 9">
    <name type="scientific">Chiloscyllium punctatum</name>
    <name type="common">Brownbanded bambooshark</name>
    <name type="synonym">Hemiscyllium punctatum</name>
    <dbReference type="NCBI Taxonomy" id="137246"/>
    <lineage>
        <taxon>Eukaryota</taxon>
        <taxon>Metazoa</taxon>
        <taxon>Chordata</taxon>
        <taxon>Craniata</taxon>
        <taxon>Vertebrata</taxon>
        <taxon>Chondrichthyes</taxon>
        <taxon>Elasmobranchii</taxon>
        <taxon>Galeomorphii</taxon>
        <taxon>Galeoidea</taxon>
        <taxon>Orectolobiformes</taxon>
        <taxon>Hemiscylliidae</taxon>
        <taxon>Chiloscyllium</taxon>
    </lineage>
</organism>
<feature type="domain" description="Receptor ligand binding region" evidence="7">
    <location>
        <begin position="49"/>
        <end position="451"/>
    </location>
</feature>
<dbReference type="OMA" id="MCEFDLR"/>
<keyword evidence="4" id="KW-0472">Membrane</keyword>
<evidence type="ECO:0000259" key="7">
    <source>
        <dbReference type="Pfam" id="PF01094"/>
    </source>
</evidence>
<dbReference type="CDD" id="cd06364">
    <property type="entry name" value="PBP1_CaSR"/>
    <property type="match status" value="1"/>
</dbReference>
<dbReference type="PRINTS" id="PR00248">
    <property type="entry name" value="GPCRMGR"/>
</dbReference>
<keyword evidence="6" id="KW-0325">Glycoprotein</keyword>
<dbReference type="Gene3D" id="3.40.50.2300">
    <property type="match status" value="2"/>
</dbReference>
<evidence type="ECO:0000313" key="8">
    <source>
        <dbReference type="EMBL" id="GCC32262.1"/>
    </source>
</evidence>
<proteinExistence type="predicted"/>
<keyword evidence="9" id="KW-1185">Reference proteome</keyword>
<dbReference type="GO" id="GO:0005886">
    <property type="term" value="C:plasma membrane"/>
    <property type="evidence" value="ECO:0007669"/>
    <property type="project" value="TreeGrafter"/>
</dbReference>
<dbReference type="AlphaFoldDB" id="A0A401SPE6"/>
<reference evidence="8 9" key="1">
    <citation type="journal article" date="2018" name="Nat. Ecol. Evol.">
        <title>Shark genomes provide insights into elasmobranch evolution and the origin of vertebrates.</title>
        <authorList>
            <person name="Hara Y"/>
            <person name="Yamaguchi K"/>
            <person name="Onimaru K"/>
            <person name="Kadota M"/>
            <person name="Koyanagi M"/>
            <person name="Keeley SD"/>
            <person name="Tatsumi K"/>
            <person name="Tanaka K"/>
            <person name="Motone F"/>
            <person name="Kageyama Y"/>
            <person name="Nozu R"/>
            <person name="Adachi N"/>
            <person name="Nishimura O"/>
            <person name="Nakagawa R"/>
            <person name="Tanegashima C"/>
            <person name="Kiyatake I"/>
            <person name="Matsumoto R"/>
            <person name="Murakumo K"/>
            <person name="Nishida K"/>
            <person name="Terakita A"/>
            <person name="Kuratani S"/>
            <person name="Sato K"/>
            <person name="Hyodo S Kuraku.S."/>
        </authorList>
    </citation>
    <scope>NUCLEOTIDE SEQUENCE [LARGE SCALE GENOMIC DNA]</scope>
</reference>
<dbReference type="FunFam" id="3.40.50.2300:FF:000519">
    <property type="entry name" value="Vomeronasal 2 receptor, a18"/>
    <property type="match status" value="1"/>
</dbReference>
<dbReference type="GO" id="GO:0004930">
    <property type="term" value="F:G protein-coupled receptor activity"/>
    <property type="evidence" value="ECO:0007669"/>
    <property type="project" value="InterPro"/>
</dbReference>
<dbReference type="STRING" id="137246.A0A401SPE6"/>
<evidence type="ECO:0000256" key="6">
    <source>
        <dbReference type="ARBA" id="ARBA00023180"/>
    </source>
</evidence>
<dbReference type="EMBL" id="BEZZ01000422">
    <property type="protein sequence ID" value="GCC32262.1"/>
    <property type="molecule type" value="Genomic_DNA"/>
</dbReference>
<dbReference type="FunFam" id="3.40.50.2300:FF:000125">
    <property type="entry name" value="Vomeronasal 2, receptor 88"/>
    <property type="match status" value="1"/>
</dbReference>
<sequence>MGIGRLFGSWEAVTDSRLQENKRGYMKEPLFGAALRGSFRFRLFRFAITMIFAIEEINKNPNLLPNVTLGYWIYDSCGMPTVSLKGAFEFLNSLETASSESVCQRSPVIPAIVGDSGSSQTMAIASLIAPFRIPLVSYVASCACLSNRYEYPSFFRTIPSDYFQVRAIAQLIKHFGWTWIGTIRSDDDYGNFGIQAFTEAVRELGICIAFSESFHITYPRYKLLKTLDIIKQSSTKVILAFLAQADMSILLQEVVRQNLTGIQWVGSEAWVTTTVLPPEESRQFLVGTIGIAIRKVRVPGLKEFLMQSHPSAYPGNRLIEEFWERAFSCNLKNAENTFNDLKPDSWPKNCTGKENLYTTHNDFTDVSEYRVTYNVYKSTYAIAHALHDMLSCEHGKGPFINNSCANISNFQPWQLLHYMKRVNFRTKIGEKLYFDSNGDPVATYDIVNWQATDFGADIITVGYYDGAAPSDENFILSEKAIVWSGGQSTPLALRQILSDFTSTELLWDML</sequence>
<keyword evidence="2" id="KW-0812">Transmembrane</keyword>
<keyword evidence="3" id="KW-1133">Transmembrane helix</keyword>
<evidence type="ECO:0000256" key="3">
    <source>
        <dbReference type="ARBA" id="ARBA00022989"/>
    </source>
</evidence>
<evidence type="ECO:0000256" key="5">
    <source>
        <dbReference type="ARBA" id="ARBA00023170"/>
    </source>
</evidence>